<dbReference type="PANTHER" id="PTHR40642">
    <property type="entry name" value="YALI0F31295P"/>
    <property type="match status" value="1"/>
</dbReference>
<feature type="compositionally biased region" description="Basic and acidic residues" evidence="1">
    <location>
        <begin position="129"/>
        <end position="148"/>
    </location>
</feature>
<dbReference type="RefSeq" id="XP_001794647.1">
    <property type="nucleotide sequence ID" value="XM_001794595.1"/>
</dbReference>
<dbReference type="GeneID" id="5971515"/>
<gene>
    <name evidence="2" type="ORF">SNOG_04227</name>
</gene>
<reference evidence="3" key="1">
    <citation type="journal article" date="2007" name="Plant Cell">
        <title>Dothideomycete-plant interactions illuminated by genome sequencing and EST analysis of the wheat pathogen Stagonospora nodorum.</title>
        <authorList>
            <person name="Hane J.K."/>
            <person name="Lowe R.G."/>
            <person name="Solomon P.S."/>
            <person name="Tan K.C."/>
            <person name="Schoch C.L."/>
            <person name="Spatafora J.W."/>
            <person name="Crous P.W."/>
            <person name="Kodira C."/>
            <person name="Birren B.W."/>
            <person name="Galagan J.E."/>
            <person name="Torriani S.F."/>
            <person name="McDonald B.A."/>
            <person name="Oliver R.P."/>
        </authorList>
    </citation>
    <scope>NUCLEOTIDE SEQUENCE [LARGE SCALE GENOMIC DNA]</scope>
    <source>
        <strain evidence="3">SN15 / ATCC MYA-4574 / FGSC 10173</strain>
    </source>
</reference>
<dbReference type="HOGENOM" id="CLU_086075_1_1_1"/>
<evidence type="ECO:0000313" key="2">
    <source>
        <dbReference type="EMBL" id="EAT87987.2"/>
    </source>
</evidence>
<dbReference type="InterPro" id="IPR024526">
    <property type="entry name" value="DUF3807"/>
</dbReference>
<protein>
    <submittedName>
        <fullName evidence="2">Uncharacterized protein</fullName>
    </submittedName>
</protein>
<evidence type="ECO:0000313" key="3">
    <source>
        <dbReference type="Proteomes" id="UP000001055"/>
    </source>
</evidence>
<organism evidence="2 3">
    <name type="scientific">Phaeosphaeria nodorum (strain SN15 / ATCC MYA-4574 / FGSC 10173)</name>
    <name type="common">Glume blotch fungus</name>
    <name type="synonym">Parastagonospora nodorum</name>
    <dbReference type="NCBI Taxonomy" id="321614"/>
    <lineage>
        <taxon>Eukaryota</taxon>
        <taxon>Fungi</taxon>
        <taxon>Dikarya</taxon>
        <taxon>Ascomycota</taxon>
        <taxon>Pezizomycotina</taxon>
        <taxon>Dothideomycetes</taxon>
        <taxon>Pleosporomycetidae</taxon>
        <taxon>Pleosporales</taxon>
        <taxon>Pleosporineae</taxon>
        <taxon>Phaeosphaeriaceae</taxon>
        <taxon>Parastagonospora</taxon>
    </lineage>
</organism>
<dbReference type="KEGG" id="pno:SNOG_04227"/>
<dbReference type="InParanoid" id="Q0UVI7"/>
<dbReference type="eggNOG" id="ENOG502SA5E">
    <property type="taxonomic scope" value="Eukaryota"/>
</dbReference>
<dbReference type="Proteomes" id="UP000001055">
    <property type="component" value="Unassembled WGS sequence"/>
</dbReference>
<dbReference type="GO" id="GO:0000387">
    <property type="term" value="P:spliceosomal snRNP assembly"/>
    <property type="evidence" value="ECO:0000318"/>
    <property type="project" value="GO_Central"/>
</dbReference>
<sequence>MALQAPTVTIFLHGVAQDATEEYHDEEDDGLGYYSDGTKRTITDEQIAMFRHSEIQAILRKRRLRREAGELSEEGEVETEPKDAASSASASTPGHTTRPKAQQWATSSDRTKKRNKKNRDKYKVKKREMKLERERTKKDGRLSPYHESESDEWDPWHQANGPDVQKEDKLELDY</sequence>
<dbReference type="VEuPathDB" id="FungiDB:JI435_042270"/>
<dbReference type="AlphaFoldDB" id="Q0UVI7"/>
<dbReference type="Pfam" id="PF12720">
    <property type="entry name" value="DUF3807"/>
    <property type="match status" value="1"/>
</dbReference>
<feature type="compositionally biased region" description="Polar residues" evidence="1">
    <location>
        <begin position="86"/>
        <end position="105"/>
    </location>
</feature>
<name>Q0UVI7_PHANO</name>
<evidence type="ECO:0000256" key="1">
    <source>
        <dbReference type="SAM" id="MobiDB-lite"/>
    </source>
</evidence>
<accession>Q0UVI7</accession>
<dbReference type="GO" id="GO:0032797">
    <property type="term" value="C:SMN complex"/>
    <property type="evidence" value="ECO:0000318"/>
    <property type="project" value="GO_Central"/>
</dbReference>
<dbReference type="PANTHER" id="PTHR40642:SF1">
    <property type="entry name" value="YALI0F31295P"/>
    <property type="match status" value="1"/>
</dbReference>
<feature type="compositionally biased region" description="Basic residues" evidence="1">
    <location>
        <begin position="111"/>
        <end position="128"/>
    </location>
</feature>
<feature type="compositionally biased region" description="Basic and acidic residues" evidence="1">
    <location>
        <begin position="164"/>
        <end position="174"/>
    </location>
</feature>
<proteinExistence type="predicted"/>
<dbReference type="EMBL" id="CH445330">
    <property type="protein sequence ID" value="EAT87987.2"/>
    <property type="molecule type" value="Genomic_DNA"/>
</dbReference>
<dbReference type="STRING" id="321614.Q0UVI7"/>
<feature type="region of interest" description="Disordered" evidence="1">
    <location>
        <begin position="68"/>
        <end position="174"/>
    </location>
</feature>